<dbReference type="AlphaFoldDB" id="A0ABD0LRJ9"/>
<feature type="region of interest" description="Disordered" evidence="1">
    <location>
        <begin position="48"/>
        <end position="77"/>
    </location>
</feature>
<keyword evidence="3" id="KW-1185">Reference proteome</keyword>
<sequence>MHAFSAARDENAARRPWPFKFFAHIWQPASSYRTAQSFCLQVTLTQTAGSAEARRTTVSSRTEAAASPQTGQTDFVN</sequence>
<dbReference type="EMBL" id="JACVVK020000028">
    <property type="protein sequence ID" value="KAK7502103.1"/>
    <property type="molecule type" value="Genomic_DNA"/>
</dbReference>
<protein>
    <submittedName>
        <fullName evidence="2">Uncharacterized protein</fullName>
    </submittedName>
</protein>
<proteinExistence type="predicted"/>
<name>A0ABD0LRJ9_9CAEN</name>
<organism evidence="2 3">
    <name type="scientific">Batillaria attramentaria</name>
    <dbReference type="NCBI Taxonomy" id="370345"/>
    <lineage>
        <taxon>Eukaryota</taxon>
        <taxon>Metazoa</taxon>
        <taxon>Spiralia</taxon>
        <taxon>Lophotrochozoa</taxon>
        <taxon>Mollusca</taxon>
        <taxon>Gastropoda</taxon>
        <taxon>Caenogastropoda</taxon>
        <taxon>Sorbeoconcha</taxon>
        <taxon>Cerithioidea</taxon>
        <taxon>Batillariidae</taxon>
        <taxon>Batillaria</taxon>
    </lineage>
</organism>
<evidence type="ECO:0000256" key="1">
    <source>
        <dbReference type="SAM" id="MobiDB-lite"/>
    </source>
</evidence>
<reference evidence="2 3" key="1">
    <citation type="journal article" date="2023" name="Sci. Data">
        <title>Genome assembly of the Korean intertidal mud-creeper Batillaria attramentaria.</title>
        <authorList>
            <person name="Patra A.K."/>
            <person name="Ho P.T."/>
            <person name="Jun S."/>
            <person name="Lee S.J."/>
            <person name="Kim Y."/>
            <person name="Won Y.J."/>
        </authorList>
    </citation>
    <scope>NUCLEOTIDE SEQUENCE [LARGE SCALE GENOMIC DNA]</scope>
    <source>
        <strain evidence="2">Wonlab-2016</strain>
    </source>
</reference>
<feature type="compositionally biased region" description="Polar residues" evidence="1">
    <location>
        <begin position="56"/>
        <end position="77"/>
    </location>
</feature>
<comment type="caution">
    <text evidence="2">The sequence shown here is derived from an EMBL/GenBank/DDBJ whole genome shotgun (WGS) entry which is preliminary data.</text>
</comment>
<accession>A0ABD0LRJ9</accession>
<evidence type="ECO:0000313" key="3">
    <source>
        <dbReference type="Proteomes" id="UP001519460"/>
    </source>
</evidence>
<evidence type="ECO:0000313" key="2">
    <source>
        <dbReference type="EMBL" id="KAK7502103.1"/>
    </source>
</evidence>
<dbReference type="Proteomes" id="UP001519460">
    <property type="component" value="Unassembled WGS sequence"/>
</dbReference>
<gene>
    <name evidence="2" type="ORF">BaRGS_00006855</name>
</gene>